<organism evidence="4">
    <name type="scientific">Vecturithrix granuli</name>
    <dbReference type="NCBI Taxonomy" id="1499967"/>
    <lineage>
        <taxon>Bacteria</taxon>
        <taxon>Candidatus Moduliflexota</taxon>
        <taxon>Candidatus Vecturitrichia</taxon>
        <taxon>Candidatus Vecturitrichales</taxon>
        <taxon>Candidatus Vecturitrichaceae</taxon>
        <taxon>Candidatus Vecturithrix</taxon>
    </lineage>
</organism>
<sequence>MTPEEKSTYLQYRLHRSKETLLEARTLFEQNLFSGAVNRIYYAMFYAVSALALFHGFSTSSHAQLRGYFNREFVKTGLMSVEFGKLYGDAFDSRTKGDYDDLVTFEREQVDDMLKNAEKFIDAVTNLVQSYMK</sequence>
<keyword evidence="2" id="KW-1133">Transmembrane helix</keyword>
<dbReference type="STRING" id="1499967.U27_03453"/>
<evidence type="ECO:0000256" key="1">
    <source>
        <dbReference type="ARBA" id="ARBA00038248"/>
    </source>
</evidence>
<dbReference type="eggNOG" id="COG1895">
    <property type="taxonomic scope" value="Bacteria"/>
</dbReference>
<evidence type="ECO:0000259" key="3">
    <source>
        <dbReference type="Pfam" id="PF05168"/>
    </source>
</evidence>
<dbReference type="Gene3D" id="1.20.120.330">
    <property type="entry name" value="Nucleotidyltransferases domain 2"/>
    <property type="match status" value="1"/>
</dbReference>
<feature type="transmembrane region" description="Helical" evidence="2">
    <location>
        <begin position="40"/>
        <end position="57"/>
    </location>
</feature>
<dbReference type="EMBL" id="DF820464">
    <property type="protein sequence ID" value="GAK56491.1"/>
    <property type="molecule type" value="Genomic_DNA"/>
</dbReference>
<keyword evidence="2" id="KW-0812">Transmembrane</keyword>
<evidence type="ECO:0000256" key="2">
    <source>
        <dbReference type="SAM" id="Phobius"/>
    </source>
</evidence>
<protein>
    <recommendedName>
        <fullName evidence="3">HEPN domain-containing protein</fullName>
    </recommendedName>
</protein>
<dbReference type="PANTHER" id="PTHR36565:SF1">
    <property type="entry name" value="UPF0332 PROTEIN TM_1000"/>
    <property type="match status" value="1"/>
</dbReference>
<gene>
    <name evidence="4" type="ORF">U27_03453</name>
</gene>
<dbReference type="Pfam" id="PF05168">
    <property type="entry name" value="HEPN"/>
    <property type="match status" value="1"/>
</dbReference>
<dbReference type="Proteomes" id="UP000030661">
    <property type="component" value="Unassembled WGS sequence"/>
</dbReference>
<keyword evidence="5" id="KW-1185">Reference proteome</keyword>
<dbReference type="HOGENOM" id="CLU_151247_1_0_0"/>
<dbReference type="InterPro" id="IPR007842">
    <property type="entry name" value="HEPN_dom"/>
</dbReference>
<feature type="domain" description="HEPN" evidence="3">
    <location>
        <begin position="11"/>
        <end position="126"/>
    </location>
</feature>
<accession>A0A081BVY6</accession>
<name>A0A081BVY6_VECG1</name>
<dbReference type="AlphaFoldDB" id="A0A081BVY6"/>
<dbReference type="InterPro" id="IPR052226">
    <property type="entry name" value="UPF0332_toxin"/>
</dbReference>
<reference evidence="4" key="1">
    <citation type="journal article" date="2015" name="PeerJ">
        <title>First genomic representation of candidate bacterial phylum KSB3 points to enhanced environmental sensing as a trigger of wastewater bulking.</title>
        <authorList>
            <person name="Sekiguchi Y."/>
            <person name="Ohashi A."/>
            <person name="Parks D.H."/>
            <person name="Yamauchi T."/>
            <person name="Tyson G.W."/>
            <person name="Hugenholtz P."/>
        </authorList>
    </citation>
    <scope>NUCLEOTIDE SEQUENCE [LARGE SCALE GENOMIC DNA]</scope>
</reference>
<evidence type="ECO:0000313" key="4">
    <source>
        <dbReference type="EMBL" id="GAK56491.1"/>
    </source>
</evidence>
<comment type="similarity">
    <text evidence="1">Belongs to the UPF0332 family.</text>
</comment>
<keyword evidence="2" id="KW-0472">Membrane</keyword>
<dbReference type="PANTHER" id="PTHR36565">
    <property type="entry name" value="UPF0332 PROTEIN TM_1000"/>
    <property type="match status" value="1"/>
</dbReference>
<evidence type="ECO:0000313" key="5">
    <source>
        <dbReference type="Proteomes" id="UP000030661"/>
    </source>
</evidence>
<proteinExistence type="inferred from homology"/>